<accession>A0A5N5X8W9</accession>
<evidence type="ECO:0000313" key="5">
    <source>
        <dbReference type="EMBL" id="KAB8077169.1"/>
    </source>
</evidence>
<dbReference type="GO" id="GO:0016405">
    <property type="term" value="F:CoA-ligase activity"/>
    <property type="evidence" value="ECO:0007669"/>
    <property type="project" value="TreeGrafter"/>
</dbReference>
<dbReference type="InterPro" id="IPR020845">
    <property type="entry name" value="AMP-binding_CS"/>
</dbReference>
<keyword evidence="6" id="KW-1185">Reference proteome</keyword>
<dbReference type="Gene3D" id="3.40.50.12780">
    <property type="entry name" value="N-terminal domain of ligase-like"/>
    <property type="match status" value="1"/>
</dbReference>
<feature type="domain" description="AMP-binding enzyme C-terminal" evidence="4">
    <location>
        <begin position="440"/>
        <end position="520"/>
    </location>
</feature>
<dbReference type="EMBL" id="ML732172">
    <property type="protein sequence ID" value="KAB8077169.1"/>
    <property type="molecule type" value="Genomic_DNA"/>
</dbReference>
<dbReference type="AlphaFoldDB" id="A0A5N5X8W9"/>
<evidence type="ECO:0000256" key="2">
    <source>
        <dbReference type="ARBA" id="ARBA00022598"/>
    </source>
</evidence>
<dbReference type="InterPro" id="IPR042099">
    <property type="entry name" value="ANL_N_sf"/>
</dbReference>
<dbReference type="Pfam" id="PF00501">
    <property type="entry name" value="AMP-binding"/>
    <property type="match status" value="1"/>
</dbReference>
<dbReference type="PROSITE" id="PS00455">
    <property type="entry name" value="AMP_BINDING"/>
    <property type="match status" value="1"/>
</dbReference>
<keyword evidence="2" id="KW-0436">Ligase</keyword>
<organism evidence="5 6">
    <name type="scientific">Aspergillus leporis</name>
    <dbReference type="NCBI Taxonomy" id="41062"/>
    <lineage>
        <taxon>Eukaryota</taxon>
        <taxon>Fungi</taxon>
        <taxon>Dikarya</taxon>
        <taxon>Ascomycota</taxon>
        <taxon>Pezizomycotina</taxon>
        <taxon>Eurotiomycetes</taxon>
        <taxon>Eurotiomycetidae</taxon>
        <taxon>Eurotiales</taxon>
        <taxon>Aspergillaceae</taxon>
        <taxon>Aspergillus</taxon>
        <taxon>Aspergillus subgen. Circumdati</taxon>
    </lineage>
</organism>
<dbReference type="FunFam" id="3.30.300.30:FF:000007">
    <property type="entry name" value="4-coumarate--CoA ligase 2"/>
    <property type="match status" value="1"/>
</dbReference>
<evidence type="ECO:0000256" key="1">
    <source>
        <dbReference type="ARBA" id="ARBA00006432"/>
    </source>
</evidence>
<dbReference type="CDD" id="cd05911">
    <property type="entry name" value="Firefly_Luc_like"/>
    <property type="match status" value="1"/>
</dbReference>
<reference evidence="5 6" key="1">
    <citation type="submission" date="2019-04" db="EMBL/GenBank/DDBJ databases">
        <title>Friends and foes A comparative genomics study of 23 Aspergillus species from section Flavi.</title>
        <authorList>
            <consortium name="DOE Joint Genome Institute"/>
            <person name="Kjaerbolling I."/>
            <person name="Vesth T."/>
            <person name="Frisvad J.C."/>
            <person name="Nybo J.L."/>
            <person name="Theobald S."/>
            <person name="Kildgaard S."/>
            <person name="Isbrandt T."/>
            <person name="Kuo A."/>
            <person name="Sato A."/>
            <person name="Lyhne E.K."/>
            <person name="Kogle M.E."/>
            <person name="Wiebenga A."/>
            <person name="Kun R.S."/>
            <person name="Lubbers R.J."/>
            <person name="Makela M.R."/>
            <person name="Barry K."/>
            <person name="Chovatia M."/>
            <person name="Clum A."/>
            <person name="Daum C."/>
            <person name="Haridas S."/>
            <person name="He G."/>
            <person name="LaButti K."/>
            <person name="Lipzen A."/>
            <person name="Mondo S."/>
            <person name="Riley R."/>
            <person name="Salamov A."/>
            <person name="Simmons B.A."/>
            <person name="Magnuson J.K."/>
            <person name="Henrissat B."/>
            <person name="Mortensen U.H."/>
            <person name="Larsen T.O."/>
            <person name="Devries R.P."/>
            <person name="Grigoriev I.V."/>
            <person name="Machida M."/>
            <person name="Baker S.E."/>
            <person name="Andersen M.R."/>
        </authorList>
    </citation>
    <scope>NUCLEOTIDE SEQUENCE [LARGE SCALE GENOMIC DNA]</scope>
    <source>
        <strain evidence="5 6">CBS 151.66</strain>
    </source>
</reference>
<feature type="domain" description="AMP-dependent synthetase/ligase" evidence="3">
    <location>
        <begin position="22"/>
        <end position="389"/>
    </location>
</feature>
<protein>
    <submittedName>
        <fullName evidence="5">Acetyl-CoA synthetase-like protein</fullName>
    </submittedName>
</protein>
<sequence>MVTHSPYPEVPIPSTDLWKFLFQRQNRPFPDSKVILTDTTTHRSYTFSNIRTLSSNLGSSLQQKWNWQKGDLLTLVLPNSIDLPLIAWGTISIGGVVSPLNLATAGNGLAHYLKDSGSKAVITQRAQYQVVSKAAQEAGLGKSRVVALEDINQDMWLPDTSDARPQGSESPPIPDPAHETAFLVYSSGTSGLPKGVMLSHTNIVANMIQTLSVDSGALTSRDTTLAFLPMSHIMGIFVINYALFLGMTTVIMPRFNLEEVCSAIQKYKITYSYIVPPVLLQLVQNPLVARYNLSSIRMFTSAGSPISPELIHRARNKLSLPVRQSYGMSECSPCTHLQTWEEGTEFPGAVGRLLPNMRAKYVSVDGETVSPGKQGELWVKGPNVFLGYLGNKKASEEAFSADGFYKTGDVGYEDCRGQLFITDRVKELIKYNTFQIAPAELEGLLLGHSAVADVAVVGVPSGQVGSEHARAYVVAKDKERATEQTARDIEEFVREKVVHYKRLRGGVRFVDEIPRNPSGKILKRELKERRCSRL</sequence>
<dbReference type="Gene3D" id="3.30.300.30">
    <property type="match status" value="1"/>
</dbReference>
<dbReference type="InterPro" id="IPR045851">
    <property type="entry name" value="AMP-bd_C_sf"/>
</dbReference>
<dbReference type="OrthoDB" id="6509636at2759"/>
<proteinExistence type="inferred from homology"/>
<dbReference type="PANTHER" id="PTHR24096:SF149">
    <property type="entry name" value="AMP-BINDING DOMAIN-CONTAINING PROTEIN-RELATED"/>
    <property type="match status" value="1"/>
</dbReference>
<gene>
    <name evidence="5" type="ORF">BDV29DRAFT_199355</name>
</gene>
<evidence type="ECO:0000313" key="6">
    <source>
        <dbReference type="Proteomes" id="UP000326565"/>
    </source>
</evidence>
<dbReference type="Proteomes" id="UP000326565">
    <property type="component" value="Unassembled WGS sequence"/>
</dbReference>
<dbReference type="InterPro" id="IPR025110">
    <property type="entry name" value="AMP-bd_C"/>
</dbReference>
<dbReference type="Pfam" id="PF13193">
    <property type="entry name" value="AMP-binding_C"/>
    <property type="match status" value="1"/>
</dbReference>
<evidence type="ECO:0000259" key="3">
    <source>
        <dbReference type="Pfam" id="PF00501"/>
    </source>
</evidence>
<name>A0A5N5X8W9_9EURO</name>
<comment type="similarity">
    <text evidence="1">Belongs to the ATP-dependent AMP-binding enzyme family.</text>
</comment>
<dbReference type="PANTHER" id="PTHR24096">
    <property type="entry name" value="LONG-CHAIN-FATTY-ACID--COA LIGASE"/>
    <property type="match status" value="1"/>
</dbReference>
<evidence type="ECO:0000259" key="4">
    <source>
        <dbReference type="Pfam" id="PF13193"/>
    </source>
</evidence>
<dbReference type="SUPFAM" id="SSF56801">
    <property type="entry name" value="Acetyl-CoA synthetase-like"/>
    <property type="match status" value="1"/>
</dbReference>
<dbReference type="InterPro" id="IPR000873">
    <property type="entry name" value="AMP-dep_synth/lig_dom"/>
</dbReference>